<proteinExistence type="predicted"/>
<accession>X1FP25</accession>
<reference evidence="1" key="1">
    <citation type="journal article" date="2014" name="Front. Microbiol.">
        <title>High frequency of phylogenetically diverse reductive dehalogenase-homologous genes in deep subseafloor sedimentary metagenomes.</title>
        <authorList>
            <person name="Kawai M."/>
            <person name="Futagami T."/>
            <person name="Toyoda A."/>
            <person name="Takaki Y."/>
            <person name="Nishi S."/>
            <person name="Hori S."/>
            <person name="Arai W."/>
            <person name="Tsubouchi T."/>
            <person name="Morono Y."/>
            <person name="Uchiyama I."/>
            <person name="Ito T."/>
            <person name="Fujiyama A."/>
            <person name="Inagaki F."/>
            <person name="Takami H."/>
        </authorList>
    </citation>
    <scope>NUCLEOTIDE SEQUENCE</scope>
    <source>
        <strain evidence="1">Expedition CK06-06</strain>
    </source>
</reference>
<dbReference type="AlphaFoldDB" id="X1FP25"/>
<sequence>EFEEADKGNWPRILKKVEDAVIETGNIGRMGCWAYSYAYCVAVGLGEHAKRVIEGKSELLDLSDIMDAFGVYSPGAEW</sequence>
<comment type="caution">
    <text evidence="1">The sequence shown here is derived from an EMBL/GenBank/DDBJ whole genome shotgun (WGS) entry which is preliminary data.</text>
</comment>
<dbReference type="EMBL" id="BART01041018">
    <property type="protein sequence ID" value="GAH22493.1"/>
    <property type="molecule type" value="Genomic_DNA"/>
</dbReference>
<organism evidence="1">
    <name type="scientific">marine sediment metagenome</name>
    <dbReference type="NCBI Taxonomy" id="412755"/>
    <lineage>
        <taxon>unclassified sequences</taxon>
        <taxon>metagenomes</taxon>
        <taxon>ecological metagenomes</taxon>
    </lineage>
</organism>
<evidence type="ECO:0000313" key="1">
    <source>
        <dbReference type="EMBL" id="GAH22493.1"/>
    </source>
</evidence>
<protein>
    <submittedName>
        <fullName evidence="1">Uncharacterized protein</fullName>
    </submittedName>
</protein>
<feature type="non-terminal residue" evidence="1">
    <location>
        <position position="1"/>
    </location>
</feature>
<gene>
    <name evidence="1" type="ORF">S01H4_66322</name>
</gene>
<name>X1FP25_9ZZZZ</name>
<feature type="non-terminal residue" evidence="1">
    <location>
        <position position="78"/>
    </location>
</feature>